<gene>
    <name evidence="2" type="ORF">QFW81_07055</name>
</gene>
<protein>
    <submittedName>
        <fullName evidence="2">ATP-binding protein</fullName>
    </submittedName>
</protein>
<dbReference type="InterPro" id="IPR054472">
    <property type="entry name" value="WHD"/>
</dbReference>
<dbReference type="SMART" id="SM00382">
    <property type="entry name" value="AAA"/>
    <property type="match status" value="1"/>
</dbReference>
<dbReference type="SUPFAM" id="SSF52540">
    <property type="entry name" value="P-loop containing nucleoside triphosphate hydrolases"/>
    <property type="match status" value="1"/>
</dbReference>
<dbReference type="PANTHER" id="PTHR46411:SF3">
    <property type="entry name" value="AAA+ ATPASE DOMAIN-CONTAINING PROTEIN"/>
    <property type="match status" value="1"/>
</dbReference>
<dbReference type="Proteomes" id="UP001156873">
    <property type="component" value="Unassembled WGS sequence"/>
</dbReference>
<dbReference type="CDD" id="cd19481">
    <property type="entry name" value="RecA-like_protease"/>
    <property type="match status" value="1"/>
</dbReference>
<dbReference type="PANTHER" id="PTHR46411">
    <property type="entry name" value="FAMILY ATPASE, PUTATIVE-RELATED"/>
    <property type="match status" value="1"/>
</dbReference>
<comment type="caution">
    <text evidence="2">The sequence shown here is derived from an EMBL/GenBank/DDBJ whole genome shotgun (WGS) entry which is preliminary data.</text>
</comment>
<dbReference type="EMBL" id="JARXRO010000014">
    <property type="protein sequence ID" value="MDH5833681.1"/>
    <property type="molecule type" value="Genomic_DNA"/>
</dbReference>
<evidence type="ECO:0000259" key="1">
    <source>
        <dbReference type="SMART" id="SM00382"/>
    </source>
</evidence>
<keyword evidence="2" id="KW-0547">Nucleotide-binding</keyword>
<reference evidence="2 3" key="1">
    <citation type="submission" date="2023-04" db="EMBL/GenBank/DDBJ databases">
        <title>Luteimonas sp. M1R5S59.</title>
        <authorList>
            <person name="Sun J.-Q."/>
        </authorList>
    </citation>
    <scope>NUCLEOTIDE SEQUENCE [LARGE SCALE GENOMIC DNA]</scope>
    <source>
        <strain evidence="2 3">M1R5S59</strain>
    </source>
</reference>
<keyword evidence="2" id="KW-0067">ATP-binding</keyword>
<dbReference type="GO" id="GO:0005524">
    <property type="term" value="F:ATP binding"/>
    <property type="evidence" value="ECO:0007669"/>
    <property type="project" value="UniProtKB-KW"/>
</dbReference>
<evidence type="ECO:0000313" key="3">
    <source>
        <dbReference type="Proteomes" id="UP001156873"/>
    </source>
</evidence>
<organism evidence="2 3">
    <name type="scientific">Luteimonas kalidii</name>
    <dbReference type="NCBI Taxonomy" id="3042025"/>
    <lineage>
        <taxon>Bacteria</taxon>
        <taxon>Pseudomonadati</taxon>
        <taxon>Pseudomonadota</taxon>
        <taxon>Gammaproteobacteria</taxon>
        <taxon>Lysobacterales</taxon>
        <taxon>Lysobacteraceae</taxon>
        <taxon>Luteimonas</taxon>
    </lineage>
</organism>
<keyword evidence="3" id="KW-1185">Reference proteome</keyword>
<dbReference type="Pfam" id="PF22977">
    <property type="entry name" value="WHD"/>
    <property type="match status" value="1"/>
</dbReference>
<feature type="domain" description="AAA+ ATPase" evidence="1">
    <location>
        <begin position="426"/>
        <end position="558"/>
    </location>
</feature>
<dbReference type="InterPro" id="IPR003959">
    <property type="entry name" value="ATPase_AAA_core"/>
</dbReference>
<dbReference type="InterPro" id="IPR027417">
    <property type="entry name" value="P-loop_NTPase"/>
</dbReference>
<dbReference type="Gene3D" id="3.40.50.300">
    <property type="entry name" value="P-loop containing nucleotide triphosphate hydrolases"/>
    <property type="match status" value="1"/>
</dbReference>
<dbReference type="InterPro" id="IPR003593">
    <property type="entry name" value="AAA+_ATPase"/>
</dbReference>
<dbReference type="RefSeq" id="WP_280577968.1">
    <property type="nucleotide sequence ID" value="NZ_JARXRO010000014.1"/>
</dbReference>
<name>A0ABT6JSM7_9GAMM</name>
<proteinExistence type="predicted"/>
<accession>A0ABT6JSM7</accession>
<dbReference type="Pfam" id="PF00004">
    <property type="entry name" value="AAA"/>
    <property type="match status" value="1"/>
</dbReference>
<evidence type="ECO:0000313" key="2">
    <source>
        <dbReference type="EMBL" id="MDH5833681.1"/>
    </source>
</evidence>
<sequence>MTVAHAADATVAWTERNQRWLVSHFAALRERIAGGSGSPLDEAPEDDEPGFVPALQRCAELFGLSRFERGVLLLCAGVALDAGLAEAVARAGGHAQGRPTFPLAMSLLPAPHWDALSPQAPLRHWQLLHPDGALPTEAGLRIDERMLHYLSGVAAIDERLDGMVEPLAPPAAGSVPATWIAQVLDAFAHGGDCVQLQRTGHAPGRDEVMQLLAATGRQALWVRDLPEDPAALAPTLRLVDREAALASALVVLDLRAQPARLDRTLSALRSPVLLLASADADLATSDVRVRSVWLPAATPASRATDLALRAQRAGAALPLETLEAAVAEASEQFAPGSNRALDDAARAIGDAGDADDARRRAWAALREHSREGLDRLAQRIESTTTLDDLVLPPAQAGLLADIGRQLQQRRRVYRDWGFAGKGARGLGITALFTGESGTGKTMAAEAIANAAGLDLYRIDLAGTVSKYIGETEKNLRRIFDAAEASGAVLLFDEADALFGKRSEVKDSHDRYANIETAYLLQRIEAYRGLAILTTNMKGAIDKAFLRRIRFVVQFPFPDEAARIELWRRQFPAQAPLHDDIRWPSLARLPLAGGNIRAVALNAAFLAAHEDGPIAQRHLAAAAHAELAKLERSAGVRGGAA</sequence>